<dbReference type="EMBL" id="VSRR010027653">
    <property type="protein sequence ID" value="MPC68321.1"/>
    <property type="molecule type" value="Genomic_DNA"/>
</dbReference>
<sequence length="85" mass="9524">MQGFSTFFSELLGIQKLHIEKPCSKQCVYYEATLVLKISVACPLRTVHEPPVDHGPPVGDGHRLYTSDLGEQQRHCSDTAPTKER</sequence>
<evidence type="ECO:0000313" key="3">
    <source>
        <dbReference type="Proteomes" id="UP000324222"/>
    </source>
</evidence>
<dbReference type="AlphaFoldDB" id="A0A5B7H6M0"/>
<dbReference type="Proteomes" id="UP000324222">
    <property type="component" value="Unassembled WGS sequence"/>
</dbReference>
<comment type="caution">
    <text evidence="2">The sequence shown here is derived from an EMBL/GenBank/DDBJ whole genome shotgun (WGS) entry which is preliminary data.</text>
</comment>
<proteinExistence type="predicted"/>
<name>A0A5B7H6M0_PORTR</name>
<evidence type="ECO:0000256" key="1">
    <source>
        <dbReference type="SAM" id="MobiDB-lite"/>
    </source>
</evidence>
<feature type="region of interest" description="Disordered" evidence="1">
    <location>
        <begin position="49"/>
        <end position="85"/>
    </location>
</feature>
<reference evidence="2 3" key="1">
    <citation type="submission" date="2019-05" db="EMBL/GenBank/DDBJ databases">
        <title>Another draft genome of Portunus trituberculatus and its Hox gene families provides insights of decapod evolution.</title>
        <authorList>
            <person name="Jeong J.-H."/>
            <person name="Song I."/>
            <person name="Kim S."/>
            <person name="Choi T."/>
            <person name="Kim D."/>
            <person name="Ryu S."/>
            <person name="Kim W."/>
        </authorList>
    </citation>
    <scope>NUCLEOTIDE SEQUENCE [LARGE SCALE GENOMIC DNA]</scope>
    <source>
        <tissue evidence="2">Muscle</tissue>
    </source>
</reference>
<accession>A0A5B7H6M0</accession>
<organism evidence="2 3">
    <name type="scientific">Portunus trituberculatus</name>
    <name type="common">Swimming crab</name>
    <name type="synonym">Neptunus trituberculatus</name>
    <dbReference type="NCBI Taxonomy" id="210409"/>
    <lineage>
        <taxon>Eukaryota</taxon>
        <taxon>Metazoa</taxon>
        <taxon>Ecdysozoa</taxon>
        <taxon>Arthropoda</taxon>
        <taxon>Crustacea</taxon>
        <taxon>Multicrustacea</taxon>
        <taxon>Malacostraca</taxon>
        <taxon>Eumalacostraca</taxon>
        <taxon>Eucarida</taxon>
        <taxon>Decapoda</taxon>
        <taxon>Pleocyemata</taxon>
        <taxon>Brachyura</taxon>
        <taxon>Eubrachyura</taxon>
        <taxon>Portunoidea</taxon>
        <taxon>Portunidae</taxon>
        <taxon>Portuninae</taxon>
        <taxon>Portunus</taxon>
    </lineage>
</organism>
<evidence type="ECO:0000313" key="2">
    <source>
        <dbReference type="EMBL" id="MPC68321.1"/>
    </source>
</evidence>
<feature type="compositionally biased region" description="Basic and acidic residues" evidence="1">
    <location>
        <begin position="60"/>
        <end position="85"/>
    </location>
</feature>
<keyword evidence="3" id="KW-1185">Reference proteome</keyword>
<protein>
    <submittedName>
        <fullName evidence="2">Uncharacterized protein</fullName>
    </submittedName>
</protein>
<gene>
    <name evidence="2" type="ORF">E2C01_062521</name>
</gene>